<feature type="chain" id="PRO_5045751557" description="Protein kinase domain-containing protein" evidence="3">
    <location>
        <begin position="17"/>
        <end position="2231"/>
    </location>
</feature>
<feature type="transmembrane region" description="Helical" evidence="2">
    <location>
        <begin position="1891"/>
        <end position="1914"/>
    </location>
</feature>
<sequence length="2231" mass="239949">MNSFLVILALLLSTKSHLPNAPNSFRSLLSTLNSKGNEDGHPKSKILRLNKDVVISSAIPIRSEDVSLIGNRTTFLFQEHDWPNSEHPVSSPNQQSTSRTSPRSPQSSDHQTTATMFMFDVRNSTFCVEGVHALVNSDSKSICSLAGSFVQFSCSSITCSSDICPFVIIPSENGERSLGSTVMLCCVRHDSGWDWIVPFVGVGDGHTPLVSSASADLSDLVRAEMEGISVIGTSLCLESIQLIFGTGALFSFGVSEQGCSLGASGCGLQVDTRLLSSTLVNVSSSSPISPGQPLFGNEVSQGVVGSSVSHSTNHDSGTGMMSANLGGNVMCLNTSFSSCIRQRNDDLTFSLENRTQTHIGRLVKDYTSEATSVSLTLCTFNEMTIAAGSGLGGAAIILCQTSSSLTIRTCFFHRCTCTERNDNGGAIFFRCPSYSKQALTIFDSSFTECSTLYSSTSLNCGGSIFVDDASLTSIDRCFFERSTAENDGAMYVLSTVISISNSAFVDCAATDRAGTIYIDRVTTLSLSFVRFRGCSSENVPRAKDLYFFDKISKYITADMIQSCDSTSGAPNVFFYADNQATFTLIPQIDPTTNTTISVDVSFTENEAKVRVVTTESMKGTMNVLLDGSNVPRLVNVGFGDDTTPSNLGTAVVTSGPNGILPRADYAIRSAAVTGYRIFVGPFISEASSSLKDWNTTEIVVSGANLKDGRYSILVEKDGNEVNVTLTRSDSTTLVGTAPLHPSTAKGRLEWSTEYKVTKVMWKHLDQQTEEEVTLPDTLTFTTPDAPIRITLASCSLGGDQQESALVTLTGVKLGGGKTFSVGVRKMEGSTLIGDEIVLRGTLSGPSSSTTHAHSVAIYGNPDALLSFGTTYLITMVSVTGSVSVVDADVTFSVPSEPPRIEGVKCWLNGKRDMLIVELSGSALSSSGQTVVLSGSSGNVSSSGVIFNVTSSKCFVNFSIGSSGSSSEVVFGGRYDLLSVGSGSSSFIVKTGLFIEVPHPPRITSITTPNEVNSSSFVLSVSGSNLPSGETFTVILISGHSFTVSFRSPSTGTSTVKIGGSREIQYNTDYSIKSVMRTESGEDAEHILFPSTPFKTPLGPTLSSISCAFSSSSPNILNVSLSTERMPLEVFTLTLKSTKSPSETICLTITSSDISAGFVLVEVYKESKTLKYGTEYSIVGMTSLSVVGVVTALAFSTPSKPIRITSADCSLGGDQQKSALVTLTGVKLGGGKTFSVGVRMMGGSTLIGDEIKLSGKLSGDSSSTTHSLSVVIIGTANPLLSLGTKYVITRLEVSGSVCVVDQDVTFSVPPEPPRIVRMEKRELTKDRTKVIVLLEGRAFVSRTGKVSLTNGISNWESLLDVNIVDDTQCTAEFAVGEVETSKHLSSGETYTLKGSWTESSGFHVEDGITVVVPFPPMVTQMDFVFSNTLHTGCFVKLTGTDLIVGKSLNVTLNDSLSFIATITSETAAQSTEMLIGWPTTLQHNKQYTITSIEATDPDDGMTLFDPAVSNSTGSLPDDVVIFVDRGSTSDSTLFCGDRKRPCSWIEDGWKIVEGIGISSLSLSIVHNTTQREQARMERDHEVVISSGPSTKPELFVSASSSLLSEMEGEGMVEVVGGRLWIHQVDVVLSDSPSLIFIRIVAGHLMIETCSLTSTSSTPSNSDSSLCLWSGGAIVLEQATTTITSSTFSELSFGAINMEGGSLKIETSAFHDNNPQSSSFPSLRHNIHCSGEGQLKIGSLSGGDGKVDHPHLWLSNEDCSLSGEDVNANAPFFIPTLSSSSTSTLNKTSQVFDLTIKGTTLIPCSLFLEVFEKKKDGSEGKMVRIGLSVDSSKSFNETEIEMSLPVSWMSEFEKGLEWRGRVVFGQNETTTSVLIQKNSVDRAAQSVNENMKWWIPILVSVVCLLLLIVIVVVIFWHRRKQTKQNTGQRLTIQEMNDEEATGMELEQKMEETVCGNSVDYLIKSQQTVTPKMNQPDATATLIPIETHVLLEVLGESGEVGVVDWMKAETLFDCLHRPEKKREIEKKALSRSMTKGLIRILAEHPTSPITTRFSPHWVLVNKNVVQLRLAPIPEEPPERNQVTQNQEQQEMTILGDQNKSFFGGRLSAVKSGTVEGQRWRAPEASRSNVEKIDVESALVFSLGLVLWEVWTGEVPWKEMDEANAGRQNEGGIQPNLKLVLDTLIRELISKCLSFDPKERPSLKDVLHGLGGPESKPPEQPSRVAKVRDTLDVRS</sequence>
<reference evidence="5 6" key="1">
    <citation type="journal article" date="2022" name="bioRxiv">
        <title>Genomics of Preaxostyla Flagellates Illuminates Evolutionary Transitions and the Path Towards Mitochondrial Loss.</title>
        <authorList>
            <person name="Novak L.V.F."/>
            <person name="Treitli S.C."/>
            <person name="Pyrih J."/>
            <person name="Halakuc P."/>
            <person name="Pipaliya S.V."/>
            <person name="Vacek V."/>
            <person name="Brzon O."/>
            <person name="Soukal P."/>
            <person name="Eme L."/>
            <person name="Dacks J.B."/>
            <person name="Karnkowska A."/>
            <person name="Elias M."/>
            <person name="Hampl V."/>
        </authorList>
    </citation>
    <scope>NUCLEOTIDE SEQUENCE [LARGE SCALE GENOMIC DNA]</scope>
    <source>
        <strain evidence="5">NAU3</strain>
        <tissue evidence="5">Gut</tissue>
    </source>
</reference>
<keyword evidence="2" id="KW-0812">Transmembrane</keyword>
<feature type="compositionally biased region" description="Low complexity" evidence="1">
    <location>
        <begin position="95"/>
        <end position="108"/>
    </location>
</feature>
<proteinExistence type="predicted"/>
<dbReference type="InterPro" id="IPR000719">
    <property type="entry name" value="Prot_kinase_dom"/>
</dbReference>
<feature type="signal peptide" evidence="3">
    <location>
        <begin position="1"/>
        <end position="16"/>
    </location>
</feature>
<feature type="compositionally biased region" description="Basic and acidic residues" evidence="1">
    <location>
        <begin position="2222"/>
        <end position="2231"/>
    </location>
</feature>
<dbReference type="Gene3D" id="1.10.510.10">
    <property type="entry name" value="Transferase(Phosphotransferase) domain 1"/>
    <property type="match status" value="1"/>
</dbReference>
<protein>
    <recommendedName>
        <fullName evidence="4">Protein kinase domain-containing protein</fullName>
    </recommendedName>
</protein>
<keyword evidence="6" id="KW-1185">Reference proteome</keyword>
<dbReference type="InterPro" id="IPR011009">
    <property type="entry name" value="Kinase-like_dom_sf"/>
</dbReference>
<name>A0ABQ9X466_9EUKA</name>
<gene>
    <name evidence="5" type="ORF">BLNAU_19345</name>
</gene>
<dbReference type="PANTHER" id="PTHR23257">
    <property type="entry name" value="SERINE-THREONINE PROTEIN KINASE"/>
    <property type="match status" value="1"/>
</dbReference>
<dbReference type="EMBL" id="JARBJD010000249">
    <property type="protein sequence ID" value="KAK2945732.1"/>
    <property type="molecule type" value="Genomic_DNA"/>
</dbReference>
<dbReference type="Pfam" id="PF07714">
    <property type="entry name" value="PK_Tyr_Ser-Thr"/>
    <property type="match status" value="1"/>
</dbReference>
<evidence type="ECO:0000313" key="5">
    <source>
        <dbReference type="EMBL" id="KAK2945732.1"/>
    </source>
</evidence>
<keyword evidence="2" id="KW-0472">Membrane</keyword>
<feature type="region of interest" description="Disordered" evidence="1">
    <location>
        <begin position="83"/>
        <end position="110"/>
    </location>
</feature>
<dbReference type="InterPro" id="IPR001245">
    <property type="entry name" value="Ser-Thr/Tyr_kinase_cat_dom"/>
</dbReference>
<evidence type="ECO:0000256" key="2">
    <source>
        <dbReference type="SAM" id="Phobius"/>
    </source>
</evidence>
<evidence type="ECO:0000256" key="3">
    <source>
        <dbReference type="SAM" id="SignalP"/>
    </source>
</evidence>
<feature type="region of interest" description="Disordered" evidence="1">
    <location>
        <begin position="2195"/>
        <end position="2231"/>
    </location>
</feature>
<organism evidence="5 6">
    <name type="scientific">Blattamonas nauphoetae</name>
    <dbReference type="NCBI Taxonomy" id="2049346"/>
    <lineage>
        <taxon>Eukaryota</taxon>
        <taxon>Metamonada</taxon>
        <taxon>Preaxostyla</taxon>
        <taxon>Oxymonadida</taxon>
        <taxon>Blattamonas</taxon>
    </lineage>
</organism>
<dbReference type="InterPro" id="IPR050167">
    <property type="entry name" value="Ser_Thr_protein_kinase"/>
</dbReference>
<feature type="domain" description="Protein kinase" evidence="4">
    <location>
        <begin position="1856"/>
        <end position="2207"/>
    </location>
</feature>
<dbReference type="PROSITE" id="PS50011">
    <property type="entry name" value="PROTEIN_KINASE_DOM"/>
    <property type="match status" value="1"/>
</dbReference>
<keyword evidence="2" id="KW-1133">Transmembrane helix</keyword>
<comment type="caution">
    <text evidence="5">The sequence shown here is derived from an EMBL/GenBank/DDBJ whole genome shotgun (WGS) entry which is preliminary data.</text>
</comment>
<dbReference type="PANTHER" id="PTHR23257:SF963">
    <property type="entry name" value="AT08303P"/>
    <property type="match status" value="1"/>
</dbReference>
<evidence type="ECO:0000259" key="4">
    <source>
        <dbReference type="PROSITE" id="PS50011"/>
    </source>
</evidence>
<dbReference type="Proteomes" id="UP001281761">
    <property type="component" value="Unassembled WGS sequence"/>
</dbReference>
<evidence type="ECO:0000256" key="1">
    <source>
        <dbReference type="SAM" id="MobiDB-lite"/>
    </source>
</evidence>
<evidence type="ECO:0000313" key="6">
    <source>
        <dbReference type="Proteomes" id="UP001281761"/>
    </source>
</evidence>
<dbReference type="SUPFAM" id="SSF56112">
    <property type="entry name" value="Protein kinase-like (PK-like)"/>
    <property type="match status" value="1"/>
</dbReference>
<accession>A0ABQ9X466</accession>
<keyword evidence="3" id="KW-0732">Signal</keyword>